<evidence type="ECO:0000313" key="3">
    <source>
        <dbReference type="EMBL" id="SHK59216.1"/>
    </source>
</evidence>
<dbReference type="PATRIC" id="fig|1121328.3.peg.904"/>
<comment type="similarity">
    <text evidence="1">Belongs to the peptidase S14 family.</text>
</comment>
<evidence type="ECO:0000313" key="4">
    <source>
        <dbReference type="Proteomes" id="UP000092605"/>
    </source>
</evidence>
<dbReference type="Gene3D" id="3.90.226.10">
    <property type="entry name" value="2-enoyl-CoA Hydratase, Chain A, domain 1"/>
    <property type="match status" value="1"/>
</dbReference>
<dbReference type="EMBL" id="LSFY01000001">
    <property type="protein sequence ID" value="KXZ39823.1"/>
    <property type="molecule type" value="Genomic_DNA"/>
</dbReference>
<dbReference type="OrthoDB" id="1705851at2"/>
<dbReference type="GO" id="GO:0006508">
    <property type="term" value="P:proteolysis"/>
    <property type="evidence" value="ECO:0007669"/>
    <property type="project" value="UniProtKB-KW"/>
</dbReference>
<gene>
    <name evidence="2" type="ORF">JWYL7_0898</name>
    <name evidence="3" type="ORF">SAMN05661008_00499</name>
</gene>
<keyword evidence="3" id="KW-0378">Hydrolase</keyword>
<evidence type="ECO:0000256" key="1">
    <source>
        <dbReference type="ARBA" id="ARBA00007039"/>
    </source>
</evidence>
<dbReference type="RefSeq" id="WP_066069655.1">
    <property type="nucleotide sequence ID" value="NZ_FRBG01000003.1"/>
</dbReference>
<dbReference type="InterPro" id="IPR001907">
    <property type="entry name" value="ClpP"/>
</dbReference>
<dbReference type="Proteomes" id="UP000092605">
    <property type="component" value="Unassembled WGS sequence"/>
</dbReference>
<dbReference type="Pfam" id="PF00574">
    <property type="entry name" value="CLP_protease"/>
    <property type="match status" value="1"/>
</dbReference>
<reference evidence="3 5" key="2">
    <citation type="submission" date="2016-11" db="EMBL/GenBank/DDBJ databases">
        <authorList>
            <person name="Varghese N."/>
            <person name="Submissions S."/>
        </authorList>
    </citation>
    <scope>NUCLEOTIDE SEQUENCE [LARGE SCALE GENOMIC DNA]</scope>
    <source>
        <strain evidence="3 5">DSM 7308</strain>
    </source>
</reference>
<evidence type="ECO:0000313" key="5">
    <source>
        <dbReference type="Proteomes" id="UP000323392"/>
    </source>
</evidence>
<dbReference type="GO" id="GO:0004176">
    <property type="term" value="F:ATP-dependent peptidase activity"/>
    <property type="evidence" value="ECO:0007669"/>
    <property type="project" value="InterPro"/>
</dbReference>
<dbReference type="InterPro" id="IPR029045">
    <property type="entry name" value="ClpP/crotonase-like_dom_sf"/>
</dbReference>
<sequence length="230" mass="25476">MIRNSKEEMNKNKIVSENIKEYGVANLPIPESKEIQCVTIIGEIEGHIMAAPQKKSTKYEHIIPQLVALEESKETKGILVILNTVGGDVEAGLAIAELINSMSKHVVTLVLGGSHSIGVPLATSGKYSFIAPTATMTIHPIRMNGLVIGVHETFEYFRKMQERIINFVTRTSNIERDTFIQLMNSRNELINDIGSVLIGEEAVKYKLIDQVGGLKDALSYLQKLISQDKE</sequence>
<reference evidence="2 4" key="1">
    <citation type="submission" date="2016-02" db="EMBL/GenBank/DDBJ databases">
        <title>Draft genome sequence for Clostridium paradoxum JW-YL-7.</title>
        <authorList>
            <person name="Utturkar S.M."/>
            <person name="Lancaster A."/>
            <person name="Poole F.L."/>
            <person name="Adams M.W."/>
            <person name="Brown S.D."/>
        </authorList>
    </citation>
    <scope>NUCLEOTIDE SEQUENCE [LARGE SCALE GENOMIC DNA]</scope>
    <source>
        <strain evidence="2 4">JW-YL-7</strain>
    </source>
</reference>
<accession>A0A150FQD7</accession>
<comment type="caution">
    <text evidence="2">The sequence shown here is derived from an EMBL/GenBank/DDBJ whole genome shotgun (WGS) entry which is preliminary data.</text>
</comment>
<organism evidence="2 4">
    <name type="scientific">Alkalithermobacter thermoalcaliphilus JW-YL-7 = DSM 7308</name>
    <dbReference type="NCBI Taxonomy" id="1121328"/>
    <lineage>
        <taxon>Bacteria</taxon>
        <taxon>Bacillati</taxon>
        <taxon>Bacillota</taxon>
        <taxon>Clostridia</taxon>
        <taxon>Peptostreptococcales</taxon>
        <taxon>Tepidibacteraceae</taxon>
        <taxon>Alkalithermobacter</taxon>
    </lineage>
</organism>
<dbReference type="AlphaFoldDB" id="A0A150FQD7"/>
<dbReference type="InterPro" id="IPR023562">
    <property type="entry name" value="ClpP/TepA"/>
</dbReference>
<dbReference type="Proteomes" id="UP000323392">
    <property type="component" value="Unassembled WGS sequence"/>
</dbReference>
<dbReference type="PRINTS" id="PR00127">
    <property type="entry name" value="CLPPROTEASEP"/>
</dbReference>
<dbReference type="GO" id="GO:0004252">
    <property type="term" value="F:serine-type endopeptidase activity"/>
    <property type="evidence" value="ECO:0007669"/>
    <property type="project" value="InterPro"/>
</dbReference>
<protein>
    <submittedName>
        <fullName evidence="3">ATP-dependent protease ClpP, protease subunit</fullName>
    </submittedName>
    <submittedName>
        <fullName evidence="2">ClpP/TepA</fullName>
    </submittedName>
</protein>
<dbReference type="SUPFAM" id="SSF52096">
    <property type="entry name" value="ClpP/crotonase"/>
    <property type="match status" value="1"/>
</dbReference>
<dbReference type="EMBL" id="FRBG01000003">
    <property type="protein sequence ID" value="SHK59216.1"/>
    <property type="molecule type" value="Genomic_DNA"/>
</dbReference>
<keyword evidence="5" id="KW-1185">Reference proteome</keyword>
<name>A0A150FQD7_CLOPD</name>
<keyword evidence="3" id="KW-0645">Protease</keyword>
<dbReference type="STRING" id="1121328.JWYL7_0898"/>
<proteinExistence type="inferred from homology"/>
<evidence type="ECO:0000313" key="2">
    <source>
        <dbReference type="EMBL" id="KXZ39823.1"/>
    </source>
</evidence>